<dbReference type="InterPro" id="IPR029068">
    <property type="entry name" value="Glyas_Bleomycin-R_OHBP_Dase"/>
</dbReference>
<name>A0A917Y311_9ACTN</name>
<reference evidence="2 3" key="1">
    <citation type="journal article" date="2014" name="Int. J. Syst. Evol. Microbiol.">
        <title>Complete genome sequence of Corynebacterium casei LMG S-19264T (=DSM 44701T), isolated from a smear-ripened cheese.</title>
        <authorList>
            <consortium name="US DOE Joint Genome Institute (JGI-PGF)"/>
            <person name="Walter F."/>
            <person name="Albersmeier A."/>
            <person name="Kalinowski J."/>
            <person name="Ruckert C."/>
        </authorList>
    </citation>
    <scope>NUCLEOTIDE SEQUENCE [LARGE SCALE GENOMIC DNA]</scope>
    <source>
        <strain evidence="2 3">CGMCC 4.7111</strain>
    </source>
</reference>
<organism evidence="2 3">
    <name type="scientific">Streptomyces albiflavescens</name>
    <dbReference type="NCBI Taxonomy" id="1623582"/>
    <lineage>
        <taxon>Bacteria</taxon>
        <taxon>Bacillati</taxon>
        <taxon>Actinomycetota</taxon>
        <taxon>Actinomycetes</taxon>
        <taxon>Kitasatosporales</taxon>
        <taxon>Streptomycetaceae</taxon>
        <taxon>Streptomyces</taxon>
    </lineage>
</organism>
<proteinExistence type="predicted"/>
<dbReference type="Gene3D" id="3.10.180.10">
    <property type="entry name" value="2,3-Dihydroxybiphenyl 1,2-Dioxygenase, domain 1"/>
    <property type="match status" value="1"/>
</dbReference>
<dbReference type="Proteomes" id="UP000600365">
    <property type="component" value="Unassembled WGS sequence"/>
</dbReference>
<gene>
    <name evidence="2" type="ORF">GCM10011579_033270</name>
</gene>
<dbReference type="EMBL" id="BMMM01000005">
    <property type="protein sequence ID" value="GGN64148.1"/>
    <property type="molecule type" value="Genomic_DNA"/>
</dbReference>
<comment type="caution">
    <text evidence="2">The sequence shown here is derived from an EMBL/GenBank/DDBJ whole genome shotgun (WGS) entry which is preliminary data.</text>
</comment>
<evidence type="ECO:0000313" key="2">
    <source>
        <dbReference type="EMBL" id="GGN64148.1"/>
    </source>
</evidence>
<accession>A0A917Y311</accession>
<sequence>MDDPTTTSDDFWRRRPSDEGMPPRITPGVFTPPGTLDSSIKFYEDIQGLEADGGFAFPAARLRLAVVGAFLIIEGDEEALAPFRSP</sequence>
<dbReference type="RefSeq" id="WP_189186767.1">
    <property type="nucleotide sequence ID" value="NZ_BMMM01000005.1"/>
</dbReference>
<keyword evidence="3" id="KW-1185">Reference proteome</keyword>
<protein>
    <recommendedName>
        <fullName evidence="4">Glyoxalase</fullName>
    </recommendedName>
</protein>
<dbReference type="AlphaFoldDB" id="A0A917Y311"/>
<evidence type="ECO:0008006" key="4">
    <source>
        <dbReference type="Google" id="ProtNLM"/>
    </source>
</evidence>
<evidence type="ECO:0000313" key="3">
    <source>
        <dbReference type="Proteomes" id="UP000600365"/>
    </source>
</evidence>
<feature type="region of interest" description="Disordered" evidence="1">
    <location>
        <begin position="1"/>
        <end position="31"/>
    </location>
</feature>
<evidence type="ECO:0000256" key="1">
    <source>
        <dbReference type="SAM" id="MobiDB-lite"/>
    </source>
</evidence>